<keyword evidence="1" id="KW-0597">Phosphoprotein</keyword>
<feature type="domain" description="HPt" evidence="2">
    <location>
        <begin position="8"/>
        <end position="100"/>
    </location>
</feature>
<name>A0ABY0IG12_9BACT</name>
<organism evidence="3 4">
    <name type="scientific">Halobacteriovorax vibrionivorans</name>
    <dbReference type="NCBI Taxonomy" id="2152716"/>
    <lineage>
        <taxon>Bacteria</taxon>
        <taxon>Pseudomonadati</taxon>
        <taxon>Bdellovibrionota</taxon>
        <taxon>Bacteriovoracia</taxon>
        <taxon>Bacteriovoracales</taxon>
        <taxon>Halobacteriovoraceae</taxon>
        <taxon>Halobacteriovorax</taxon>
    </lineage>
</organism>
<dbReference type="EMBL" id="QDKL01000002">
    <property type="protein sequence ID" value="RZF21454.1"/>
    <property type="molecule type" value="Genomic_DNA"/>
</dbReference>
<evidence type="ECO:0000259" key="2">
    <source>
        <dbReference type="PROSITE" id="PS50894"/>
    </source>
</evidence>
<dbReference type="InterPro" id="IPR008207">
    <property type="entry name" value="Sig_transdc_His_kin_Hpt_dom"/>
</dbReference>
<proteinExistence type="predicted"/>
<keyword evidence="4" id="KW-1185">Reference proteome</keyword>
<gene>
    <name evidence="3" type="ORF">DAY19_07140</name>
</gene>
<feature type="modified residue" description="Phosphohistidine" evidence="1">
    <location>
        <position position="47"/>
    </location>
</feature>
<sequence length="100" mass="11749">MEFKQPNIDEDLKEIIPAFIDNTQVDFEKFQLAYGDKDVEAMKHVCHTILGTAISYGFEELDEIVRNIKNLVDEGELDKIQEQNEVFKKYIEFISTKLKY</sequence>
<evidence type="ECO:0000313" key="3">
    <source>
        <dbReference type="EMBL" id="RZF21454.1"/>
    </source>
</evidence>
<dbReference type="PROSITE" id="PS50894">
    <property type="entry name" value="HPT"/>
    <property type="match status" value="1"/>
</dbReference>
<reference evidence="4" key="1">
    <citation type="journal article" date="2019" name="Int. J. Syst. Evol. Microbiol.">
        <title>Halobacteriovorax valvorus sp. nov., a novel prokaryotic predator isolated from coastal seawater of China.</title>
        <authorList>
            <person name="Chen M.-X."/>
        </authorList>
    </citation>
    <scope>NUCLEOTIDE SEQUENCE [LARGE SCALE GENOMIC DNA]</scope>
    <source>
        <strain evidence="4">BL9</strain>
    </source>
</reference>
<comment type="caution">
    <text evidence="3">The sequence shown here is derived from an EMBL/GenBank/DDBJ whole genome shotgun (WGS) entry which is preliminary data.</text>
</comment>
<accession>A0ABY0IG12</accession>
<dbReference type="Gene3D" id="1.20.120.160">
    <property type="entry name" value="HPT domain"/>
    <property type="match status" value="1"/>
</dbReference>
<evidence type="ECO:0000313" key="4">
    <source>
        <dbReference type="Proteomes" id="UP000443582"/>
    </source>
</evidence>
<dbReference type="InterPro" id="IPR036641">
    <property type="entry name" value="HPT_dom_sf"/>
</dbReference>
<dbReference type="Pfam" id="PF01627">
    <property type="entry name" value="Hpt"/>
    <property type="match status" value="1"/>
</dbReference>
<dbReference type="SUPFAM" id="SSF47226">
    <property type="entry name" value="Histidine-containing phosphotransfer domain, HPT domain"/>
    <property type="match status" value="1"/>
</dbReference>
<dbReference type="Proteomes" id="UP000443582">
    <property type="component" value="Unassembled WGS sequence"/>
</dbReference>
<protein>
    <submittedName>
        <fullName evidence="3">Hpt domain-containing protein</fullName>
    </submittedName>
</protein>
<evidence type="ECO:0000256" key="1">
    <source>
        <dbReference type="PROSITE-ProRule" id="PRU00110"/>
    </source>
</evidence>
<dbReference type="RefSeq" id="WP_115360857.1">
    <property type="nucleotide sequence ID" value="NZ_QDKL01000002.1"/>
</dbReference>